<dbReference type="Proteomes" id="UP000824881">
    <property type="component" value="Unassembled WGS sequence"/>
</dbReference>
<organism evidence="1 2">
    <name type="scientific">Pleurotus cornucopiae</name>
    <name type="common">Cornucopia mushroom</name>
    <dbReference type="NCBI Taxonomy" id="5321"/>
    <lineage>
        <taxon>Eukaryota</taxon>
        <taxon>Fungi</taxon>
        <taxon>Dikarya</taxon>
        <taxon>Basidiomycota</taxon>
        <taxon>Agaricomycotina</taxon>
        <taxon>Agaricomycetes</taxon>
        <taxon>Agaricomycetidae</taxon>
        <taxon>Agaricales</taxon>
        <taxon>Pleurotineae</taxon>
        <taxon>Pleurotaceae</taxon>
        <taxon>Pleurotus</taxon>
    </lineage>
</organism>
<evidence type="ECO:0000313" key="2">
    <source>
        <dbReference type="Proteomes" id="UP000824881"/>
    </source>
</evidence>
<reference evidence="1 2" key="1">
    <citation type="journal article" date="2021" name="Appl. Environ. Microbiol.">
        <title>Genetic linkage and physical mapping for an oyster mushroom Pleurotus cornucopiae and QTL analysis for the trait cap color.</title>
        <authorList>
            <person name="Zhang Y."/>
            <person name="Gao W."/>
            <person name="Sonnenberg A."/>
            <person name="Chen Q."/>
            <person name="Zhang J."/>
            <person name="Huang C."/>
        </authorList>
    </citation>
    <scope>NUCLEOTIDE SEQUENCE [LARGE SCALE GENOMIC DNA]</scope>
    <source>
        <strain evidence="1">CCMSSC00406</strain>
    </source>
</reference>
<proteinExistence type="predicted"/>
<keyword evidence="2" id="KW-1185">Reference proteome</keyword>
<sequence length="592" mass="64187">MAPKPQLALAKAHRGSISLPKTTQQLVPAFLQKLYEIITDKSNADLIRWSDRGDILMVVDHERFANELLGRWFKHQNFNSFVRQLNMYGFRKVSHLQQGTLQSPIDPKIWSFEHPCFRRGQPDLLCLIQRRKHGASTGEAVDSVDRHEQAKGDQSAVVQLHSIIDEVAGIERHQAAISAELTELKQSNQVLWQEASASRVRLEKQQDTINRIVRFLAGAFGQRTPVGSPAGADSDQALSTPMPSQTLRLMIGDKESVDVPDDGIQSTGSLVDYSSDLSGSASIPKGRIEHTNTAVHGHVPGPPSAAPSESSSSALSTTTPNLLSPLASPLLLCPDPTRRTVDAVHSTREDSSSDAILSGSLDQVQTLTHADAMFSAFQRMLQPPSQLQALALPTQAHSLASNSTPSDQQLASIVPNYDSLDEYVSPSISTLSSSLSNESIVPASVDTRRLLFNWKATNDIESDVATLQSNISSLLDSLGLNAQDSSLSQDPSMHPTITVAESDDLDTLLREYIVADTSTADATLLDAVSTPSSGSMSSAPTPSPSSTHQEEIWSPSIRGEKRKPDEAVLDQQRGAARGRSVATSKPRRRTRP</sequence>
<accession>A0ACB7IPJ4</accession>
<name>A0ACB7IPJ4_PLECO</name>
<evidence type="ECO:0000313" key="1">
    <source>
        <dbReference type="EMBL" id="KAG9219679.1"/>
    </source>
</evidence>
<comment type="caution">
    <text evidence="1">The sequence shown here is derived from an EMBL/GenBank/DDBJ whole genome shotgun (WGS) entry which is preliminary data.</text>
</comment>
<dbReference type="EMBL" id="WQMT02000009">
    <property type="protein sequence ID" value="KAG9219679.1"/>
    <property type="molecule type" value="Genomic_DNA"/>
</dbReference>
<gene>
    <name evidence="1" type="ORF">CCMSSC00406_0005999</name>
</gene>
<protein>
    <submittedName>
        <fullName evidence="1">Uncharacterized protein</fullName>
    </submittedName>
</protein>